<dbReference type="PANTHER" id="PTHR43794:SF5">
    <property type="entry name" value="CHLOROHYDROLASE FAMILY PROTEIN"/>
    <property type="match status" value="1"/>
</dbReference>
<organism evidence="2 3">
    <name type="scientific">Amycolatopsis pithecellobii</name>
    <dbReference type="NCBI Taxonomy" id="664692"/>
    <lineage>
        <taxon>Bacteria</taxon>
        <taxon>Bacillati</taxon>
        <taxon>Actinomycetota</taxon>
        <taxon>Actinomycetes</taxon>
        <taxon>Pseudonocardiales</taxon>
        <taxon>Pseudonocardiaceae</taxon>
        <taxon>Amycolatopsis</taxon>
    </lineage>
</organism>
<dbReference type="InterPro" id="IPR032466">
    <property type="entry name" value="Metal_Hydrolase"/>
</dbReference>
<evidence type="ECO:0000259" key="1">
    <source>
        <dbReference type="Pfam" id="PF01979"/>
    </source>
</evidence>
<dbReference type="OrthoDB" id="3189065at2"/>
<dbReference type="AlphaFoldDB" id="A0A6N7YS15"/>
<keyword evidence="3" id="KW-1185">Reference proteome</keyword>
<feature type="domain" description="Amidohydrolase-related" evidence="1">
    <location>
        <begin position="73"/>
        <end position="422"/>
    </location>
</feature>
<dbReference type="Proteomes" id="UP000440096">
    <property type="component" value="Unassembled WGS sequence"/>
</dbReference>
<dbReference type="InterPro" id="IPR011059">
    <property type="entry name" value="Metal-dep_hydrolase_composite"/>
</dbReference>
<protein>
    <submittedName>
        <fullName evidence="2">Amidohydrolase family protein</fullName>
    </submittedName>
</protein>
<dbReference type="SUPFAM" id="SSF51338">
    <property type="entry name" value="Composite domain of metallo-dependent hydrolases"/>
    <property type="match status" value="1"/>
</dbReference>
<dbReference type="NCBIfam" id="NF006056">
    <property type="entry name" value="PRK08204.1"/>
    <property type="match status" value="1"/>
</dbReference>
<comment type="caution">
    <text evidence="2">The sequence shown here is derived from an EMBL/GenBank/DDBJ whole genome shotgun (WGS) entry which is preliminary data.</text>
</comment>
<dbReference type="Gene3D" id="3.20.20.140">
    <property type="entry name" value="Metal-dependent hydrolases"/>
    <property type="match status" value="1"/>
</dbReference>
<evidence type="ECO:0000313" key="2">
    <source>
        <dbReference type="EMBL" id="MTD54752.1"/>
    </source>
</evidence>
<dbReference type="GO" id="GO:0016810">
    <property type="term" value="F:hydrolase activity, acting on carbon-nitrogen (but not peptide) bonds"/>
    <property type="evidence" value="ECO:0007669"/>
    <property type="project" value="InterPro"/>
</dbReference>
<keyword evidence="2" id="KW-0378">Hydrolase</keyword>
<dbReference type="SUPFAM" id="SSF51556">
    <property type="entry name" value="Metallo-dependent hydrolases"/>
    <property type="match status" value="1"/>
</dbReference>
<sequence>MVPIDKGVLTVHANDLPPTGSTFLIRGGCVLTLDPGLGDFESANVLVRDGKIVDVGPDVEAPGVPEIDARNTIVLPGFVDTHRHLWQGILRNSVPDADLAEYMSTVHNVLAANFQPEDVYAGNYISALGALNSGVTTILDWSQVQNTPQHSDAAVDALTAAGIRAVFAFGPAAGEAGVLPDDARNIAGRRFASSDSLVTLALAAAGPEVLPADVAAHDWRLAKELDVRVAVHVGVSQYGQHRHLEQFLLDNPVGDRTLFIHGNTLCDTEWQLIADSGGAVSISSAIEMQMGHGTPPIQRALDRGLVPSLSVDVEVSIAGDFFTQMRSAFAAQRVNANELMLRGETAPALLRSHDVVNFATLAGASATGLADRTGSIAVGKQADLILLRTDLINVAPVNDAYGAIVTAMDTSNVDTVMVAGKIRKWRGKLVDVDIEKVCSEARDARERVVRRSGGKTSLLTGVLAEPARI</sequence>
<dbReference type="PANTHER" id="PTHR43794">
    <property type="entry name" value="AMINOHYDROLASE SSNA-RELATED"/>
    <property type="match status" value="1"/>
</dbReference>
<reference evidence="2 3" key="1">
    <citation type="submission" date="2019-11" db="EMBL/GenBank/DDBJ databases">
        <title>Draft genome of Amycolatopsis RM579.</title>
        <authorList>
            <person name="Duangmal K."/>
            <person name="Mingma R."/>
        </authorList>
    </citation>
    <scope>NUCLEOTIDE SEQUENCE [LARGE SCALE GENOMIC DNA]</scope>
    <source>
        <strain evidence="2 3">RM579</strain>
    </source>
</reference>
<name>A0A6N7YS15_9PSEU</name>
<evidence type="ECO:0000313" key="3">
    <source>
        <dbReference type="Proteomes" id="UP000440096"/>
    </source>
</evidence>
<dbReference type="InterPro" id="IPR050287">
    <property type="entry name" value="MTA/SAH_deaminase"/>
</dbReference>
<proteinExistence type="predicted"/>
<dbReference type="Pfam" id="PF01979">
    <property type="entry name" value="Amidohydro_1"/>
    <property type="match status" value="1"/>
</dbReference>
<dbReference type="EMBL" id="WMBA01000014">
    <property type="protein sequence ID" value="MTD54752.1"/>
    <property type="molecule type" value="Genomic_DNA"/>
</dbReference>
<accession>A0A6N7YS15</accession>
<dbReference type="Gene3D" id="2.30.40.10">
    <property type="entry name" value="Urease, subunit C, domain 1"/>
    <property type="match status" value="1"/>
</dbReference>
<gene>
    <name evidence="2" type="ORF">GKO32_12285</name>
</gene>
<dbReference type="InterPro" id="IPR006680">
    <property type="entry name" value="Amidohydro-rel"/>
</dbReference>